<dbReference type="OrthoDB" id="9803017at2"/>
<evidence type="ECO:0000256" key="1">
    <source>
        <dbReference type="ARBA" id="ARBA00022603"/>
    </source>
</evidence>
<accession>A0A132MP47</accession>
<dbReference type="STRING" id="1469144.LI90_1283"/>
<organism evidence="3 4">
    <name type="scientific">Carbonactinospora thermoautotrophica</name>
    <dbReference type="NCBI Taxonomy" id="1469144"/>
    <lineage>
        <taxon>Bacteria</taxon>
        <taxon>Bacillati</taxon>
        <taxon>Actinomycetota</taxon>
        <taxon>Actinomycetes</taxon>
        <taxon>Kitasatosporales</taxon>
        <taxon>Carbonactinosporaceae</taxon>
        <taxon>Carbonactinospora</taxon>
    </lineage>
</organism>
<dbReference type="RefSeq" id="WP_066885360.1">
    <property type="nucleotide sequence ID" value="NZ_JYIJ01000016.1"/>
</dbReference>
<dbReference type="GO" id="GO:0008168">
    <property type="term" value="F:methyltransferase activity"/>
    <property type="evidence" value="ECO:0007669"/>
    <property type="project" value="UniProtKB-KW"/>
</dbReference>
<dbReference type="PIRSF" id="PIRSF004553">
    <property type="entry name" value="CHP00095"/>
    <property type="match status" value="1"/>
</dbReference>
<dbReference type="Proteomes" id="UP000070188">
    <property type="component" value="Unassembled WGS sequence"/>
</dbReference>
<dbReference type="GO" id="GO:0031167">
    <property type="term" value="P:rRNA methylation"/>
    <property type="evidence" value="ECO:0007669"/>
    <property type="project" value="InterPro"/>
</dbReference>
<evidence type="ECO:0000256" key="2">
    <source>
        <dbReference type="ARBA" id="ARBA00022679"/>
    </source>
</evidence>
<dbReference type="InterPro" id="IPR004398">
    <property type="entry name" value="RNA_MeTrfase_RsmD"/>
</dbReference>
<protein>
    <submittedName>
        <fullName evidence="3">Ribosomal RNA small subunit methyltransferase D</fullName>
    </submittedName>
</protein>
<comment type="caution">
    <text evidence="3">The sequence shown here is derived from an EMBL/GenBank/DDBJ whole genome shotgun (WGS) entry which is preliminary data.</text>
</comment>
<dbReference type="EMBL" id="LAXD01000001">
    <property type="protein sequence ID" value="KWW99644.1"/>
    <property type="molecule type" value="Genomic_DNA"/>
</dbReference>
<dbReference type="AlphaFoldDB" id="A0A132MP47"/>
<dbReference type="PANTHER" id="PTHR43542">
    <property type="entry name" value="METHYLTRANSFERASE"/>
    <property type="match status" value="1"/>
</dbReference>
<dbReference type="Gene3D" id="3.40.50.150">
    <property type="entry name" value="Vaccinia Virus protein VP39"/>
    <property type="match status" value="1"/>
</dbReference>
<dbReference type="PANTHER" id="PTHR43542:SF1">
    <property type="entry name" value="METHYLTRANSFERASE"/>
    <property type="match status" value="1"/>
</dbReference>
<dbReference type="GO" id="GO:0003676">
    <property type="term" value="F:nucleic acid binding"/>
    <property type="evidence" value="ECO:0007669"/>
    <property type="project" value="InterPro"/>
</dbReference>
<name>A0A132MP47_9ACTN</name>
<dbReference type="PROSITE" id="PS00092">
    <property type="entry name" value="N6_MTASE"/>
    <property type="match status" value="1"/>
</dbReference>
<proteinExistence type="predicted"/>
<keyword evidence="1 3" id="KW-0489">Methyltransferase</keyword>
<gene>
    <name evidence="3" type="ORF">LI90_1283</name>
</gene>
<keyword evidence="2 3" id="KW-0808">Transferase</keyword>
<dbReference type="CDD" id="cd02440">
    <property type="entry name" value="AdoMet_MTases"/>
    <property type="match status" value="1"/>
</dbReference>
<dbReference type="InterPro" id="IPR002052">
    <property type="entry name" value="DNA_methylase_N6_adenine_CS"/>
</dbReference>
<dbReference type="NCBIfam" id="TIGR00095">
    <property type="entry name" value="16S rRNA (guanine(966)-N(2))-methyltransferase RsmD"/>
    <property type="match status" value="1"/>
</dbReference>
<keyword evidence="4" id="KW-1185">Reference proteome</keyword>
<dbReference type="SUPFAM" id="SSF53335">
    <property type="entry name" value="S-adenosyl-L-methionine-dependent methyltransferases"/>
    <property type="match status" value="1"/>
</dbReference>
<dbReference type="PATRIC" id="fig|1469144.10.peg.1414"/>
<evidence type="ECO:0000313" key="3">
    <source>
        <dbReference type="EMBL" id="KWW99644.1"/>
    </source>
</evidence>
<evidence type="ECO:0000313" key="4">
    <source>
        <dbReference type="Proteomes" id="UP000070188"/>
    </source>
</evidence>
<dbReference type="Pfam" id="PF03602">
    <property type="entry name" value="Cons_hypoth95"/>
    <property type="match status" value="1"/>
</dbReference>
<reference evidence="4" key="1">
    <citation type="submission" date="2015-04" db="EMBL/GenBank/DDBJ databases">
        <title>Physiological reanalysis, assessment of diazotrophy, and genome sequences of multiple isolates of Streptomyces thermoautotrophicus.</title>
        <authorList>
            <person name="MacKellar D.C."/>
            <person name="Lieber L."/>
            <person name="Norman J."/>
            <person name="Bolger A."/>
            <person name="Tobin C."/>
            <person name="Murray J.W."/>
            <person name="Chang R."/>
            <person name="Ford T."/>
            <person name="Nguyen P.Q."/>
            <person name="Woodward J."/>
            <person name="Permingeat H."/>
            <person name="Joshi N.S."/>
            <person name="Silver P.A."/>
            <person name="Usadel B."/>
            <person name="Rutherford A.W."/>
            <person name="Friesen M."/>
            <person name="Prell J."/>
        </authorList>
    </citation>
    <scope>NUCLEOTIDE SEQUENCE [LARGE SCALE GENOMIC DNA]</scope>
    <source>
        <strain evidence="4">H1</strain>
    </source>
</reference>
<dbReference type="InterPro" id="IPR029063">
    <property type="entry name" value="SAM-dependent_MTases_sf"/>
</dbReference>
<sequence length="209" mass="22538">MTRVIAGAARGRRLAVPPGQGTRPTSDRAREGLFSTVEALHGPLRGARVADLYAGSGAVGLEALSRGAAHVLLVEADARAARVIRENVRALGLPGAEVRVAKVERLVEEAPGEPYDVVFLDPPYALGDEEVRRVLAGLSRHGWLGTDALVVVERATRGGDFAWPDGYETLRSRRYGEGTLWYGRAARPFNRPEGMQRCDESSAPGRSTR</sequence>